<sequence>MKKTISIDKDKDHFFIAICKQGKHSFLMLGIYDQNQVTQLLCRVGKFFDVPQNPKDRGYCDTNRRLCNALFSSSRAKIMDERLSRETKGEIPISYQAYDLSYQHYLEFIQHLESLQTDDNKYKCYKPIAEKQGKVHLKLTRELIFTPQTNSGDIADSASEVSINNTCRHTAIKLIEEVQHTPISSLVSSSFLRDLPYQTRLDYGQPSAELPFYVLPPSPAAYPDLSEEKRSVMTKLYARMERVLLIDPHSVKTQNKFQCLKDLYTEITGPQKDLTLDELLFSIQSWKQANESILNGLREKYFWDYFFTRQSATSRLITEIEQDLERAQFNNYEMN</sequence>
<gene>
    <name evidence="1" type="ORF">LOX96_01145</name>
</gene>
<name>A0A9X2CYM3_9GAMM</name>
<dbReference type="AlphaFoldDB" id="A0A9X2CYM3"/>
<keyword evidence="2" id="KW-1185">Reference proteome</keyword>
<protein>
    <submittedName>
        <fullName evidence="1">Uncharacterized protein</fullName>
    </submittedName>
</protein>
<dbReference type="EMBL" id="JAJKBJ010000001">
    <property type="protein sequence ID" value="MCL9682692.1"/>
    <property type="molecule type" value="Genomic_DNA"/>
</dbReference>
<reference evidence="1" key="1">
    <citation type="submission" date="2021-11" db="EMBL/GenBank/DDBJ databases">
        <title>Legionella maioricencis sp. nov., a new species isolated from hot water samples in Mallorca.</title>
        <authorList>
            <person name="Crespi S."/>
            <person name="Drasar V."/>
            <person name="Salva-Serra F."/>
            <person name="Jaen-Luchoro D."/>
            <person name="Pineiro-Iglesias B."/>
            <person name="Aliaga F."/>
            <person name="Fernandez-Juarez V."/>
            <person name="Coll G."/>
            <person name="Moore E.R.B."/>
            <person name="Bennasar-Figueras A."/>
        </authorList>
    </citation>
    <scope>NUCLEOTIDE SEQUENCE</scope>
    <source>
        <strain evidence="1">HCPI-6</strain>
    </source>
</reference>
<dbReference type="Proteomes" id="UP001139721">
    <property type="component" value="Unassembled WGS sequence"/>
</dbReference>
<comment type="caution">
    <text evidence="1">The sequence shown here is derived from an EMBL/GenBank/DDBJ whole genome shotgun (WGS) entry which is preliminary data.</text>
</comment>
<accession>A0A9X2CYM3</accession>
<evidence type="ECO:0000313" key="2">
    <source>
        <dbReference type="Proteomes" id="UP001139721"/>
    </source>
</evidence>
<evidence type="ECO:0000313" key="1">
    <source>
        <dbReference type="EMBL" id="MCL9682692.1"/>
    </source>
</evidence>
<proteinExistence type="predicted"/>
<dbReference type="RefSeq" id="WP_250421366.1">
    <property type="nucleotide sequence ID" value="NZ_JAJKBJ010000001.1"/>
</dbReference>
<organism evidence="1 2">
    <name type="scientific">Legionella maioricensis</name>
    <dbReference type="NCBI Taxonomy" id="2896528"/>
    <lineage>
        <taxon>Bacteria</taxon>
        <taxon>Pseudomonadati</taxon>
        <taxon>Pseudomonadota</taxon>
        <taxon>Gammaproteobacteria</taxon>
        <taxon>Legionellales</taxon>
        <taxon>Legionellaceae</taxon>
        <taxon>Legionella</taxon>
    </lineage>
</organism>